<reference evidence="2 3" key="1">
    <citation type="submission" date="2019-11" db="EMBL/GenBank/DDBJ databases">
        <title>Genome sequence of Moorella glycerini DSM11254.</title>
        <authorList>
            <person name="Poehlein A."/>
            <person name="Boeer T."/>
            <person name="Daniel R."/>
        </authorList>
    </citation>
    <scope>NUCLEOTIDE SEQUENCE [LARGE SCALE GENOMIC DNA]</scope>
    <source>
        <strain evidence="2 3">DSM 11254</strain>
    </source>
</reference>
<evidence type="ECO:0000313" key="2">
    <source>
        <dbReference type="EMBL" id="QGP93370.1"/>
    </source>
</evidence>
<feature type="transmembrane region" description="Helical" evidence="1">
    <location>
        <begin position="80"/>
        <end position="102"/>
    </location>
</feature>
<name>A0A6I5ZTX1_9FIRM</name>
<dbReference type="RefSeq" id="WP_156274717.1">
    <property type="nucleotide sequence ID" value="NZ_CP046244.1"/>
</dbReference>
<dbReference type="EMBL" id="CP046244">
    <property type="protein sequence ID" value="QGP93370.1"/>
    <property type="molecule type" value="Genomic_DNA"/>
</dbReference>
<sequence length="243" mass="26927">MVQGLTLPVALFLCLIVVPGYMFTWASGVAEEGKRNFTLVFSRGVVNFAVGIILIFLLFHDKAGEVLLMFSGDLQAIQRFFWLAMCGFSVLASVLGAIQLFLDTQSARAIKQSIVWRNFMAGKQFEVSPRENIMWEVLLCYRVIQKRPIVTVLVEGTSTPVQGEVLKASWGSKGGLLVAGMDDPQSVTWIPKDRIITVRYMNPGLALATHALDPVTKNFLNLVHPGYGEEVEQRLFDRSSNAG</sequence>
<keyword evidence="1" id="KW-0812">Transmembrane</keyword>
<keyword evidence="1" id="KW-1133">Transmembrane helix</keyword>
<accession>A0A6I5ZTX1</accession>
<proteinExistence type="predicted"/>
<keyword evidence="1" id="KW-0472">Membrane</keyword>
<organism evidence="2 3">
    <name type="scientific">Neomoorella glycerini</name>
    <dbReference type="NCBI Taxonomy" id="55779"/>
    <lineage>
        <taxon>Bacteria</taxon>
        <taxon>Bacillati</taxon>
        <taxon>Bacillota</taxon>
        <taxon>Clostridia</taxon>
        <taxon>Neomoorellales</taxon>
        <taxon>Neomoorellaceae</taxon>
        <taxon>Neomoorella</taxon>
    </lineage>
</organism>
<feature type="transmembrane region" description="Helical" evidence="1">
    <location>
        <begin position="40"/>
        <end position="59"/>
    </location>
</feature>
<evidence type="ECO:0000256" key="1">
    <source>
        <dbReference type="SAM" id="Phobius"/>
    </source>
</evidence>
<protein>
    <submittedName>
        <fullName evidence="2">Uncharacterized protein</fullName>
    </submittedName>
</protein>
<gene>
    <name evidence="2" type="ORF">MGLY_27780</name>
</gene>
<evidence type="ECO:0000313" key="3">
    <source>
        <dbReference type="Proteomes" id="UP000425916"/>
    </source>
</evidence>
<dbReference type="AlphaFoldDB" id="A0A6I5ZTX1"/>
<dbReference type="Proteomes" id="UP000425916">
    <property type="component" value="Chromosome"/>
</dbReference>
<dbReference type="OrthoDB" id="1727345at2"/>
<keyword evidence="3" id="KW-1185">Reference proteome</keyword>